<feature type="region of interest" description="Disordered" evidence="1">
    <location>
        <begin position="1"/>
        <end position="23"/>
    </location>
</feature>
<reference evidence="2 3" key="1">
    <citation type="submission" date="2019-05" db="EMBL/GenBank/DDBJ databases">
        <title>The compact genome of Giardia muris reveals important steps in the evolution of intestinal protozoan parasites.</title>
        <authorList>
            <person name="Xu F."/>
            <person name="Jimenez-Gonzalez A."/>
            <person name="Einarsson E."/>
            <person name="Astvaldsson A."/>
            <person name="Peirasmaki D."/>
            <person name="Eckmann L."/>
            <person name="Andersson J.O."/>
            <person name="Svard S.G."/>
            <person name="Jerlstrom-Hultqvist J."/>
        </authorList>
    </citation>
    <scope>NUCLEOTIDE SEQUENCE [LARGE SCALE GENOMIC DNA]</scope>
    <source>
        <strain evidence="2 3">Roberts-Thomson</strain>
    </source>
</reference>
<evidence type="ECO:0008006" key="4">
    <source>
        <dbReference type="Google" id="ProtNLM"/>
    </source>
</evidence>
<comment type="caution">
    <text evidence="2">The sequence shown here is derived from an EMBL/GenBank/DDBJ whole genome shotgun (WGS) entry which is preliminary data.</text>
</comment>
<dbReference type="OrthoDB" id="10252902at2759"/>
<accession>A0A4Z1T6U5</accession>
<protein>
    <recommendedName>
        <fullName evidence="4">PH domain-containing protein</fullName>
    </recommendedName>
</protein>
<gene>
    <name evidence="2" type="ORF">GMRT_14363</name>
</gene>
<proteinExistence type="predicted"/>
<organism evidence="2 3">
    <name type="scientific">Giardia muris</name>
    <dbReference type="NCBI Taxonomy" id="5742"/>
    <lineage>
        <taxon>Eukaryota</taxon>
        <taxon>Metamonada</taxon>
        <taxon>Diplomonadida</taxon>
        <taxon>Hexamitidae</taxon>
        <taxon>Giardiinae</taxon>
        <taxon>Giardia</taxon>
    </lineage>
</organism>
<dbReference type="Proteomes" id="UP000315496">
    <property type="component" value="Chromosome 2"/>
</dbReference>
<keyword evidence="3" id="KW-1185">Reference proteome</keyword>
<dbReference type="VEuPathDB" id="GiardiaDB:GMRT_14363"/>
<name>A0A4Z1T6U5_GIAMU</name>
<evidence type="ECO:0000256" key="1">
    <source>
        <dbReference type="SAM" id="MobiDB-lite"/>
    </source>
</evidence>
<evidence type="ECO:0000313" key="2">
    <source>
        <dbReference type="EMBL" id="TNJ28211.1"/>
    </source>
</evidence>
<dbReference type="AlphaFoldDB" id="A0A4Z1T6U5"/>
<evidence type="ECO:0000313" key="3">
    <source>
        <dbReference type="Proteomes" id="UP000315496"/>
    </source>
</evidence>
<sequence length="209" mass="23350">MSALRLTAPLDASGSDYHETDSVPLSGMLSRTIRSTSGRRVSFTSTTGGRQRPTTPLARTSTNTTISAQNQTRGGYQRIQTKLLEKQVPSPLTPSPPLRGPKERDFGPELHRLLILCRLGFDAVFMERHKVRHFWLQTEPPVLLWATATRNGLKGVVPLDTLLNINPVGEDTLLFTTKDNRSFSIAFSSPRDRDFWHSKLSLIKGLLIE</sequence>
<dbReference type="EMBL" id="VDLU01000002">
    <property type="protein sequence ID" value="TNJ28211.1"/>
    <property type="molecule type" value="Genomic_DNA"/>
</dbReference>
<feature type="region of interest" description="Disordered" evidence="1">
    <location>
        <begin position="35"/>
        <end position="75"/>
    </location>
</feature>